<feature type="chain" id="PRO_5046761671" description="Outer membrane protein beta-barrel domain-containing protein" evidence="1">
    <location>
        <begin position="25"/>
        <end position="165"/>
    </location>
</feature>
<keyword evidence="3" id="KW-1185">Reference proteome</keyword>
<evidence type="ECO:0000256" key="1">
    <source>
        <dbReference type="SAM" id="SignalP"/>
    </source>
</evidence>
<dbReference type="RefSeq" id="WP_260559940.1">
    <property type="nucleotide sequence ID" value="NZ_BAABEC010000074.1"/>
</dbReference>
<evidence type="ECO:0000313" key="2">
    <source>
        <dbReference type="EMBL" id="UWX63657.1"/>
    </source>
</evidence>
<accession>A0ABY5YHS7</accession>
<organism evidence="2 3">
    <name type="scientific">Deinococcus rubellus</name>
    <dbReference type="NCBI Taxonomy" id="1889240"/>
    <lineage>
        <taxon>Bacteria</taxon>
        <taxon>Thermotogati</taxon>
        <taxon>Deinococcota</taxon>
        <taxon>Deinococci</taxon>
        <taxon>Deinococcales</taxon>
        <taxon>Deinococcaceae</taxon>
        <taxon>Deinococcus</taxon>
    </lineage>
</organism>
<evidence type="ECO:0000313" key="3">
    <source>
        <dbReference type="Proteomes" id="UP001060261"/>
    </source>
</evidence>
<reference evidence="2" key="1">
    <citation type="submission" date="2022-09" db="EMBL/GenBank/DDBJ databases">
        <title>genome sequence of Deinococcus rubellus.</title>
        <authorList>
            <person name="Srinivasan S."/>
        </authorList>
    </citation>
    <scope>NUCLEOTIDE SEQUENCE</scope>
    <source>
        <strain evidence="2">Ant6</strain>
    </source>
</reference>
<feature type="signal peptide" evidence="1">
    <location>
        <begin position="1"/>
        <end position="24"/>
    </location>
</feature>
<gene>
    <name evidence="2" type="ORF">N0D28_13110</name>
</gene>
<proteinExistence type="predicted"/>
<protein>
    <recommendedName>
        <fullName evidence="4">Outer membrane protein beta-barrel domain-containing protein</fullName>
    </recommendedName>
</protein>
<dbReference type="EMBL" id="CP104213">
    <property type="protein sequence ID" value="UWX63657.1"/>
    <property type="molecule type" value="Genomic_DNA"/>
</dbReference>
<dbReference type="Proteomes" id="UP001060261">
    <property type="component" value="Chromosome"/>
</dbReference>
<name>A0ABY5YHS7_9DEIO</name>
<evidence type="ECO:0008006" key="4">
    <source>
        <dbReference type="Google" id="ProtNLM"/>
    </source>
</evidence>
<sequence>MNPRFPLLLTACLAVCFSVSGAVAQAAVAPDAPPLAGRYGVQLGGVPPFLVSAGGYARLSDTGSNRLEGRVLLSSAFLPTFASALGAEADLLISRPLSERWRVYGGLAAAVANISPGDQSTYFGLGGLVGVRSGPGLGIFAEAGVATFFGGVTGPLLRLGVNYSF</sequence>
<keyword evidence="1" id="KW-0732">Signal</keyword>